<evidence type="ECO:0000256" key="3">
    <source>
        <dbReference type="SAM" id="Phobius"/>
    </source>
</evidence>
<feature type="compositionally biased region" description="Polar residues" evidence="2">
    <location>
        <begin position="85"/>
        <end position="97"/>
    </location>
</feature>
<organism evidence="4 5">
    <name type="scientific">Penicillium cosmopolitanum</name>
    <dbReference type="NCBI Taxonomy" id="1131564"/>
    <lineage>
        <taxon>Eukaryota</taxon>
        <taxon>Fungi</taxon>
        <taxon>Dikarya</taxon>
        <taxon>Ascomycota</taxon>
        <taxon>Pezizomycotina</taxon>
        <taxon>Eurotiomycetes</taxon>
        <taxon>Eurotiomycetidae</taxon>
        <taxon>Eurotiales</taxon>
        <taxon>Aspergillaceae</taxon>
        <taxon>Penicillium</taxon>
    </lineage>
</organism>
<evidence type="ECO:0000313" key="4">
    <source>
        <dbReference type="EMBL" id="KAJ5369442.1"/>
    </source>
</evidence>
<comment type="caution">
    <text evidence="4">The sequence shown here is derived from an EMBL/GenBank/DDBJ whole genome shotgun (WGS) entry which is preliminary data.</text>
</comment>
<feature type="compositionally biased region" description="Basic residues" evidence="2">
    <location>
        <begin position="136"/>
        <end position="145"/>
    </location>
</feature>
<reference evidence="4" key="1">
    <citation type="submission" date="2022-12" db="EMBL/GenBank/DDBJ databases">
        <authorList>
            <person name="Petersen C."/>
        </authorList>
    </citation>
    <scope>NUCLEOTIDE SEQUENCE</scope>
    <source>
        <strain evidence="4">IBT 29677</strain>
    </source>
</reference>
<feature type="compositionally biased region" description="Basic and acidic residues" evidence="2">
    <location>
        <begin position="173"/>
        <end position="198"/>
    </location>
</feature>
<keyword evidence="3" id="KW-1133">Transmembrane helix</keyword>
<protein>
    <submittedName>
        <fullName evidence="4">Uncharacterized protein</fullName>
    </submittedName>
</protein>
<sequence length="502" mass="55503">MDRHPIPFAHTRTASATFPLTHKPPTPRPNDVSSPFADSDRAIPRHVQHKYTTSLGGAGGGGASASKSKPTSGIRPQQRPRPTLQEPSSTSTSTPNHGSPEPRHRHSRTLDPFGLGHHHSHSHSHSYSLDGTRTKSTSHKHKHSKSRELRLPRPMSHLASSASARGLLPTWSGKDKDPGAGRDADDGLLRPLTRETTSRSRWGSESTRERVGGGHERLGPIRRQEIQSMEDLERVKRRRKQGEGYLRSALASTGTQATDATRRLDYTYYNLLERITALNSTIASFQDLSDSASTFLNDFDRETSTLDTEIRKQIIDLKGFTAQSDKSKALESRMKSGREKVDELGTRLAAVKSEIESWERRELDWQERISRRLRIFWAVVGSAAMVLVIGVVLQNWPRIELEIERNLPIDSQGLGLDLPRHWRRRRNQNASRTNLSLSLCRVETGSAWYPASLADRRESLSLQAKATDGGGGGGATSGSSSSSAVKAKATGADDPLRVLDEL</sequence>
<dbReference type="OrthoDB" id="5419542at2759"/>
<evidence type="ECO:0000256" key="2">
    <source>
        <dbReference type="SAM" id="MobiDB-lite"/>
    </source>
</evidence>
<accession>A0A9W9RZU5</accession>
<dbReference type="EMBL" id="JAPZBU010000013">
    <property type="protein sequence ID" value="KAJ5369442.1"/>
    <property type="molecule type" value="Genomic_DNA"/>
</dbReference>
<reference evidence="4" key="2">
    <citation type="journal article" date="2023" name="IMA Fungus">
        <title>Comparative genomic study of the Penicillium genus elucidates a diverse pangenome and 15 lateral gene transfer events.</title>
        <authorList>
            <person name="Petersen C."/>
            <person name="Sorensen T."/>
            <person name="Nielsen M.R."/>
            <person name="Sondergaard T.E."/>
            <person name="Sorensen J.L."/>
            <person name="Fitzpatrick D.A."/>
            <person name="Frisvad J.C."/>
            <person name="Nielsen K.L."/>
        </authorList>
    </citation>
    <scope>NUCLEOTIDE SEQUENCE</scope>
    <source>
        <strain evidence="4">IBT 29677</strain>
    </source>
</reference>
<dbReference type="RefSeq" id="XP_056480680.1">
    <property type="nucleotide sequence ID" value="XM_056638691.1"/>
</dbReference>
<evidence type="ECO:0000256" key="1">
    <source>
        <dbReference type="SAM" id="Coils"/>
    </source>
</evidence>
<keyword evidence="1" id="KW-0175">Coiled coil</keyword>
<evidence type="ECO:0000313" key="5">
    <source>
        <dbReference type="Proteomes" id="UP001147747"/>
    </source>
</evidence>
<proteinExistence type="predicted"/>
<dbReference type="AlphaFoldDB" id="A0A9W9RZU5"/>
<feature type="coiled-coil region" evidence="1">
    <location>
        <begin position="341"/>
        <end position="368"/>
    </location>
</feature>
<feature type="region of interest" description="Disordered" evidence="2">
    <location>
        <begin position="1"/>
        <end position="220"/>
    </location>
</feature>
<keyword evidence="5" id="KW-1185">Reference proteome</keyword>
<gene>
    <name evidence="4" type="ORF">N7509_014054</name>
</gene>
<feature type="transmembrane region" description="Helical" evidence="3">
    <location>
        <begin position="375"/>
        <end position="396"/>
    </location>
</feature>
<dbReference type="GeneID" id="81377671"/>
<feature type="compositionally biased region" description="Basic and acidic residues" evidence="2">
    <location>
        <begin position="206"/>
        <end position="220"/>
    </location>
</feature>
<keyword evidence="3" id="KW-0812">Transmembrane</keyword>
<feature type="compositionally biased region" description="Low complexity" evidence="2">
    <location>
        <begin position="477"/>
        <end position="492"/>
    </location>
</feature>
<name>A0A9W9RZU5_9EURO</name>
<dbReference type="Proteomes" id="UP001147747">
    <property type="component" value="Unassembled WGS sequence"/>
</dbReference>
<feature type="compositionally biased region" description="Low complexity" evidence="2">
    <location>
        <begin position="64"/>
        <end position="73"/>
    </location>
</feature>
<feature type="region of interest" description="Disordered" evidence="2">
    <location>
        <begin position="460"/>
        <end position="502"/>
    </location>
</feature>
<keyword evidence="3" id="KW-0472">Membrane</keyword>